<gene>
    <name evidence="1" type="ORF">BLA29_009658</name>
</gene>
<name>A0A1Y3BSL4_EURMA</name>
<protein>
    <submittedName>
        <fullName evidence="1">Uncharacterized protein</fullName>
    </submittedName>
</protein>
<evidence type="ECO:0000313" key="1">
    <source>
        <dbReference type="EMBL" id="OTF82145.1"/>
    </source>
</evidence>
<reference evidence="1 2" key="1">
    <citation type="submission" date="2017-03" db="EMBL/GenBank/DDBJ databases">
        <title>Genome Survey of Euroglyphus maynei.</title>
        <authorList>
            <person name="Arlian L.G."/>
            <person name="Morgan M.S."/>
            <person name="Rider S.D."/>
        </authorList>
    </citation>
    <scope>NUCLEOTIDE SEQUENCE [LARGE SCALE GENOMIC DNA]</scope>
    <source>
        <strain evidence="1">Arlian Lab</strain>
        <tissue evidence="1">Whole body</tissue>
    </source>
</reference>
<evidence type="ECO:0000313" key="2">
    <source>
        <dbReference type="Proteomes" id="UP000194236"/>
    </source>
</evidence>
<dbReference type="AlphaFoldDB" id="A0A1Y3BSL4"/>
<keyword evidence="2" id="KW-1185">Reference proteome</keyword>
<accession>A0A1Y3BSL4</accession>
<sequence>MKEYIHVLHVIKKMFVQVPKLHSH</sequence>
<proteinExistence type="predicted"/>
<dbReference type="Proteomes" id="UP000194236">
    <property type="component" value="Unassembled WGS sequence"/>
</dbReference>
<comment type="caution">
    <text evidence="1">The sequence shown here is derived from an EMBL/GenBank/DDBJ whole genome shotgun (WGS) entry which is preliminary data.</text>
</comment>
<organism evidence="1 2">
    <name type="scientific">Euroglyphus maynei</name>
    <name type="common">Mayne's house dust mite</name>
    <dbReference type="NCBI Taxonomy" id="6958"/>
    <lineage>
        <taxon>Eukaryota</taxon>
        <taxon>Metazoa</taxon>
        <taxon>Ecdysozoa</taxon>
        <taxon>Arthropoda</taxon>
        <taxon>Chelicerata</taxon>
        <taxon>Arachnida</taxon>
        <taxon>Acari</taxon>
        <taxon>Acariformes</taxon>
        <taxon>Sarcoptiformes</taxon>
        <taxon>Astigmata</taxon>
        <taxon>Psoroptidia</taxon>
        <taxon>Analgoidea</taxon>
        <taxon>Pyroglyphidae</taxon>
        <taxon>Pyroglyphinae</taxon>
        <taxon>Euroglyphus</taxon>
    </lineage>
</organism>
<dbReference type="EMBL" id="MUJZ01010019">
    <property type="protein sequence ID" value="OTF82145.1"/>
    <property type="molecule type" value="Genomic_DNA"/>
</dbReference>